<evidence type="ECO:0000313" key="5">
    <source>
        <dbReference type="EMBL" id="EUA93888.1"/>
    </source>
</evidence>
<evidence type="ECO:0000256" key="2">
    <source>
        <dbReference type="ARBA" id="ARBA00039663"/>
    </source>
</evidence>
<dbReference type="InterPro" id="IPR015590">
    <property type="entry name" value="Aldehyde_DH_dom"/>
</dbReference>
<comment type="catalytic activity">
    <reaction evidence="3">
        <text>succinate semialdehyde + NADP(+) + H2O = succinate + NADPH + 2 H(+)</text>
        <dbReference type="Rhea" id="RHEA:13213"/>
        <dbReference type="ChEBI" id="CHEBI:15377"/>
        <dbReference type="ChEBI" id="CHEBI:15378"/>
        <dbReference type="ChEBI" id="CHEBI:30031"/>
        <dbReference type="ChEBI" id="CHEBI:57706"/>
        <dbReference type="ChEBI" id="CHEBI:57783"/>
        <dbReference type="ChEBI" id="CHEBI:58349"/>
        <dbReference type="EC" id="1.2.1.79"/>
    </reaction>
</comment>
<keyword evidence="6" id="KW-1185">Reference proteome</keyword>
<proteinExistence type="predicted"/>
<evidence type="ECO:0000256" key="3">
    <source>
        <dbReference type="ARBA" id="ARBA00048559"/>
    </source>
</evidence>
<dbReference type="SUPFAM" id="SSF53720">
    <property type="entry name" value="ALDH-like"/>
    <property type="match status" value="1"/>
</dbReference>
<reference evidence="5 6" key="1">
    <citation type="submission" date="2014-01" db="EMBL/GenBank/DDBJ databases">
        <authorList>
            <person name="Dobos K."/>
            <person name="Lenaerts A."/>
            <person name="Ordway D."/>
            <person name="DeGroote M.A."/>
            <person name="Parker T."/>
            <person name="Sizemore C."/>
            <person name="Tallon L.J."/>
            <person name="Sadzewicz L.K."/>
            <person name="Sengamalay N."/>
            <person name="Fraser C.M."/>
            <person name="Hine E."/>
            <person name="Shefchek K.A."/>
            <person name="Das S.P."/>
            <person name="Tettelin H."/>
        </authorList>
    </citation>
    <scope>NUCLEOTIDE SEQUENCE [LARGE SCALE GENOMIC DNA]</scope>
    <source>
        <strain evidence="5 6">Harvey</strain>
    </source>
</reference>
<protein>
    <recommendedName>
        <fullName evidence="2">Putative succinate-semialdehyde dehydrogenase [NADP(+)] 2</fullName>
        <ecNumber evidence="1">1.2.1.79</ecNumber>
    </recommendedName>
</protein>
<accession>A0ABP3AS40</accession>
<dbReference type="Gene3D" id="3.40.309.10">
    <property type="entry name" value="Aldehyde Dehydrogenase, Chain A, domain 2"/>
    <property type="match status" value="1"/>
</dbReference>
<dbReference type="InterPro" id="IPR016161">
    <property type="entry name" value="Ald_DH/histidinol_DH"/>
</dbReference>
<feature type="non-terminal residue" evidence="5">
    <location>
        <position position="209"/>
    </location>
</feature>
<evidence type="ECO:0000259" key="4">
    <source>
        <dbReference type="Pfam" id="PF00171"/>
    </source>
</evidence>
<gene>
    <name evidence="5" type="ORF">I551_8835</name>
</gene>
<feature type="domain" description="Aldehyde dehydrogenase" evidence="4">
    <location>
        <begin position="1"/>
        <end position="119"/>
    </location>
</feature>
<dbReference type="Pfam" id="PF00171">
    <property type="entry name" value="Aldedh"/>
    <property type="match status" value="1"/>
</dbReference>
<dbReference type="Proteomes" id="UP000020681">
    <property type="component" value="Unassembled WGS sequence"/>
</dbReference>
<dbReference type="EC" id="1.2.1.79" evidence="1"/>
<dbReference type="EMBL" id="JAOL01000033">
    <property type="protein sequence ID" value="EUA93888.1"/>
    <property type="molecule type" value="Genomic_DNA"/>
</dbReference>
<sequence>MQRHVEEAVERGAKVLTGGHRGRTKGYWYEPTVLVDVNHDMACMREETFGPTLPIMKVADAEEAIRLANDSEYGLCAAVFSRDLAHAEAVARRVNSGAVTVNDALLNYTALELPMGGANRAPGLAIATARVASASTVASRRCSFPASTRVATSTCTRTRRGEPGSSAAWSGVCIGEFGNRQLGCVERYYGVTMLKSGFGPVEHTDKGLQ</sequence>
<organism evidence="5 6">
    <name type="scientific">Mycobacterium ulcerans str. Harvey</name>
    <dbReference type="NCBI Taxonomy" id="1299332"/>
    <lineage>
        <taxon>Bacteria</taxon>
        <taxon>Bacillati</taxon>
        <taxon>Actinomycetota</taxon>
        <taxon>Actinomycetes</taxon>
        <taxon>Mycobacteriales</taxon>
        <taxon>Mycobacteriaceae</taxon>
        <taxon>Mycobacterium</taxon>
        <taxon>Mycobacterium ulcerans group</taxon>
    </lineage>
</organism>
<dbReference type="InterPro" id="IPR016163">
    <property type="entry name" value="Ald_DH_C"/>
</dbReference>
<name>A0ABP3AS40_MYCUL</name>
<dbReference type="PANTHER" id="PTHR11699">
    <property type="entry name" value="ALDEHYDE DEHYDROGENASE-RELATED"/>
    <property type="match status" value="1"/>
</dbReference>
<comment type="caution">
    <text evidence="5">The sequence shown here is derived from an EMBL/GenBank/DDBJ whole genome shotgun (WGS) entry which is preliminary data.</text>
</comment>
<evidence type="ECO:0000256" key="1">
    <source>
        <dbReference type="ARBA" id="ARBA00039122"/>
    </source>
</evidence>
<evidence type="ECO:0000313" key="6">
    <source>
        <dbReference type="Proteomes" id="UP000020681"/>
    </source>
</evidence>